<organism evidence="1 2">
    <name type="scientific">Aldrovandia affinis</name>
    <dbReference type="NCBI Taxonomy" id="143900"/>
    <lineage>
        <taxon>Eukaryota</taxon>
        <taxon>Metazoa</taxon>
        <taxon>Chordata</taxon>
        <taxon>Craniata</taxon>
        <taxon>Vertebrata</taxon>
        <taxon>Euteleostomi</taxon>
        <taxon>Actinopterygii</taxon>
        <taxon>Neopterygii</taxon>
        <taxon>Teleostei</taxon>
        <taxon>Notacanthiformes</taxon>
        <taxon>Halosauridae</taxon>
        <taxon>Aldrovandia</taxon>
    </lineage>
</organism>
<dbReference type="PANTHER" id="PTHR46704">
    <property type="entry name" value="CXC DOMAIN-CONTAINING PROTEIN-RELATED"/>
    <property type="match status" value="1"/>
</dbReference>
<evidence type="ECO:0000313" key="2">
    <source>
        <dbReference type="Proteomes" id="UP001221898"/>
    </source>
</evidence>
<dbReference type="EMBL" id="JAINUG010000019">
    <property type="protein sequence ID" value="KAJ8412510.1"/>
    <property type="molecule type" value="Genomic_DNA"/>
</dbReference>
<gene>
    <name evidence="1" type="ORF">AAFF_G00128460</name>
</gene>
<dbReference type="AlphaFoldDB" id="A0AAD7T1J4"/>
<accession>A0AAD7T1J4</accession>
<keyword evidence="2" id="KW-1185">Reference proteome</keyword>
<evidence type="ECO:0000313" key="1">
    <source>
        <dbReference type="EMBL" id="KAJ8412510.1"/>
    </source>
</evidence>
<reference evidence="1" key="1">
    <citation type="journal article" date="2023" name="Science">
        <title>Genome structures resolve the early diversification of teleost fishes.</title>
        <authorList>
            <person name="Parey E."/>
            <person name="Louis A."/>
            <person name="Montfort J."/>
            <person name="Bouchez O."/>
            <person name="Roques C."/>
            <person name="Iampietro C."/>
            <person name="Lluch J."/>
            <person name="Castinel A."/>
            <person name="Donnadieu C."/>
            <person name="Desvignes T."/>
            <person name="Floi Bucao C."/>
            <person name="Jouanno E."/>
            <person name="Wen M."/>
            <person name="Mejri S."/>
            <person name="Dirks R."/>
            <person name="Jansen H."/>
            <person name="Henkel C."/>
            <person name="Chen W.J."/>
            <person name="Zahm M."/>
            <person name="Cabau C."/>
            <person name="Klopp C."/>
            <person name="Thompson A.W."/>
            <person name="Robinson-Rechavi M."/>
            <person name="Braasch I."/>
            <person name="Lecointre G."/>
            <person name="Bobe J."/>
            <person name="Postlethwait J.H."/>
            <person name="Berthelot C."/>
            <person name="Roest Crollius H."/>
            <person name="Guiguen Y."/>
        </authorList>
    </citation>
    <scope>NUCLEOTIDE SEQUENCE</scope>
    <source>
        <strain evidence="1">NC1722</strain>
    </source>
</reference>
<proteinExistence type="predicted"/>
<comment type="caution">
    <text evidence="1">The sequence shown here is derived from an EMBL/GenBank/DDBJ whole genome shotgun (WGS) entry which is preliminary data.</text>
</comment>
<dbReference type="PANTHER" id="PTHR46704:SF1">
    <property type="entry name" value="TELOMERE LENGTH REGULATION PROTEIN TEL2 HOMOLOG"/>
    <property type="match status" value="1"/>
</dbReference>
<name>A0AAD7T1J4_9TELE</name>
<sequence>MKTASIGQAIMQATRPKVILVPLQIGLGVQLHHHFASRFLIDTLHQLGFCCSCEEVHRFVNNAVMSHGTDIPGFSGGFVQYAADNVDHNIRTLDGNNTFHGMGMIAAITPATKSSNPILRAKVTRSDMSMVGRVPILFHREESCGTTAVTYQKLVTMTAQNPTADLDLIWKTAILFASPRPAWSGMMQFVQHGTHPGKSSFVFLPMIDMSPSDATCIYSTLKFLCEHAHRHNAIPIITFDQPLWWKALLIIEAEPEGSDLSNIVLRLGASTPR</sequence>
<dbReference type="Proteomes" id="UP001221898">
    <property type="component" value="Unassembled WGS sequence"/>
</dbReference>
<protein>
    <submittedName>
        <fullName evidence="1">Uncharacterized protein</fullName>
    </submittedName>
</protein>